<comment type="subcellular location">
    <subcellularLocation>
        <location evidence="1">Peroxisome</location>
    </subcellularLocation>
</comment>
<dbReference type="Pfam" id="PF13193">
    <property type="entry name" value="AMP-binding_C"/>
    <property type="match status" value="1"/>
</dbReference>
<dbReference type="SUPFAM" id="SSF56801">
    <property type="entry name" value="Acetyl-CoA synthetase-like"/>
    <property type="match status" value="1"/>
</dbReference>
<accession>A0ABD0TAP9</accession>
<evidence type="ECO:0000256" key="2">
    <source>
        <dbReference type="ARBA" id="ARBA00023140"/>
    </source>
</evidence>
<evidence type="ECO:0000313" key="5">
    <source>
        <dbReference type="EMBL" id="KAL0840458.1"/>
    </source>
</evidence>
<proteinExistence type="predicted"/>
<feature type="domain" description="AMP-binding enzyme C-terminal" evidence="4">
    <location>
        <begin position="447"/>
        <end position="522"/>
    </location>
</feature>
<feature type="domain" description="AMP-dependent synthetase/ligase" evidence="3">
    <location>
        <begin position="56"/>
        <end position="395"/>
    </location>
</feature>
<evidence type="ECO:0008006" key="7">
    <source>
        <dbReference type="Google" id="ProtNLM"/>
    </source>
</evidence>
<dbReference type="Gene3D" id="3.40.50.12780">
    <property type="entry name" value="N-terminal domain of ligase-like"/>
    <property type="match status" value="1"/>
</dbReference>
<dbReference type="InterPro" id="IPR045851">
    <property type="entry name" value="AMP-bd_C_sf"/>
</dbReference>
<evidence type="ECO:0000313" key="6">
    <source>
        <dbReference type="Proteomes" id="UP001549921"/>
    </source>
</evidence>
<evidence type="ECO:0000259" key="3">
    <source>
        <dbReference type="Pfam" id="PF00501"/>
    </source>
</evidence>
<reference evidence="5 6" key="1">
    <citation type="submission" date="2024-06" db="EMBL/GenBank/DDBJ databases">
        <title>A chromosome-level genome assembly of beet webworm, Loxostege sticticalis.</title>
        <authorList>
            <person name="Zhang Y."/>
        </authorList>
    </citation>
    <scope>NUCLEOTIDE SEQUENCE [LARGE SCALE GENOMIC DNA]</scope>
    <source>
        <strain evidence="5">AQ028</strain>
        <tissue evidence="5">Male pupae</tissue>
    </source>
</reference>
<dbReference type="InterPro" id="IPR042099">
    <property type="entry name" value="ANL_N_sf"/>
</dbReference>
<dbReference type="Pfam" id="PF00501">
    <property type="entry name" value="AMP-binding"/>
    <property type="match status" value="1"/>
</dbReference>
<dbReference type="PANTHER" id="PTHR24096:SF353">
    <property type="entry name" value="GH16244P-RELATED"/>
    <property type="match status" value="1"/>
</dbReference>
<dbReference type="InterPro" id="IPR020845">
    <property type="entry name" value="AMP-binding_CS"/>
</dbReference>
<comment type="caution">
    <text evidence="5">The sequence shown here is derived from an EMBL/GenBank/DDBJ whole genome shotgun (WGS) entry which is preliminary data.</text>
</comment>
<dbReference type="GO" id="GO:0005777">
    <property type="term" value="C:peroxisome"/>
    <property type="evidence" value="ECO:0007669"/>
    <property type="project" value="UniProtKB-SubCell"/>
</dbReference>
<gene>
    <name evidence="5" type="ORF">ABMA28_015707</name>
</gene>
<evidence type="ECO:0000256" key="1">
    <source>
        <dbReference type="ARBA" id="ARBA00004275"/>
    </source>
</evidence>
<organism evidence="5 6">
    <name type="scientific">Loxostege sticticalis</name>
    <name type="common">Beet webworm moth</name>
    <dbReference type="NCBI Taxonomy" id="481309"/>
    <lineage>
        <taxon>Eukaryota</taxon>
        <taxon>Metazoa</taxon>
        <taxon>Ecdysozoa</taxon>
        <taxon>Arthropoda</taxon>
        <taxon>Hexapoda</taxon>
        <taxon>Insecta</taxon>
        <taxon>Pterygota</taxon>
        <taxon>Neoptera</taxon>
        <taxon>Endopterygota</taxon>
        <taxon>Lepidoptera</taxon>
        <taxon>Glossata</taxon>
        <taxon>Ditrysia</taxon>
        <taxon>Pyraloidea</taxon>
        <taxon>Crambidae</taxon>
        <taxon>Pyraustinae</taxon>
        <taxon>Loxostege</taxon>
    </lineage>
</organism>
<evidence type="ECO:0000259" key="4">
    <source>
        <dbReference type="Pfam" id="PF13193"/>
    </source>
</evidence>
<sequence>MILEEIHIRQRVSALKLKAAQRYNICPEKCHIGHLALEGMLGNQKLLNQIDGVTGTSETMGSVAVRSMRLASAMRNYGLKPGDAVVVIGPNHLDMAIPYYACHFNGNSMCGMDPNIGPVDIKGLLPYIMPKMVFCQKSAVEYVKDAFDAINLEGKIVVFDDEKHNLEQFIEENHGTEVNFRPAEFNHSEVAAWLMLTSGTTGLPKVAVMPFDTLLNGICCWWEKFTGPMKLVLTMSTFQWLSALVFFITAPIRQYTRLQFSEPLTPQLLVGAINKYRPDVTAWTPHLLGQFLQATEKICDLSCFKYILIAGSPMEKPILDQLKKRTDAFLYLVYSMTELLVPAFDYTAETPFGSVGKPFDQYKYKLVDDQGEELAKTFKSGELWMKGDAFFKGYLKNTEETSKMLTEDGWFRTGDIFYRDEENNYYFVERQRLLIKSAGYWISPLQLEEIIRRHPAVRYACVVGIPDKTLMEVPVAAIVRNNGQQIDPKEIFSLVKESMPDLRQLHGGFFYLDQLPITPSGKIHRTKVKEMALTAERILPTSS</sequence>
<dbReference type="InterPro" id="IPR000873">
    <property type="entry name" value="AMP-dep_synth/lig_dom"/>
</dbReference>
<dbReference type="AlphaFoldDB" id="A0ABD0TAP9"/>
<name>A0ABD0TAP9_LOXSC</name>
<dbReference type="GO" id="GO:0003824">
    <property type="term" value="F:catalytic activity"/>
    <property type="evidence" value="ECO:0007669"/>
    <property type="project" value="UniProtKB-ARBA"/>
</dbReference>
<dbReference type="PROSITE" id="PS00455">
    <property type="entry name" value="AMP_BINDING"/>
    <property type="match status" value="1"/>
</dbReference>
<dbReference type="InterPro" id="IPR025110">
    <property type="entry name" value="AMP-bd_C"/>
</dbReference>
<protein>
    <recommendedName>
        <fullName evidence="7">Luciferase</fullName>
    </recommendedName>
</protein>
<dbReference type="Gene3D" id="3.30.300.30">
    <property type="match status" value="1"/>
</dbReference>
<dbReference type="Proteomes" id="UP001549921">
    <property type="component" value="Unassembled WGS sequence"/>
</dbReference>
<keyword evidence="2" id="KW-0576">Peroxisome</keyword>
<dbReference type="PANTHER" id="PTHR24096">
    <property type="entry name" value="LONG-CHAIN-FATTY-ACID--COA LIGASE"/>
    <property type="match status" value="1"/>
</dbReference>
<dbReference type="EMBL" id="JBEDNZ010000007">
    <property type="protein sequence ID" value="KAL0840458.1"/>
    <property type="molecule type" value="Genomic_DNA"/>
</dbReference>